<accession>A0A2Y9A6D4</accession>
<comment type="function">
    <text evidence="8">This protein is part of the stalk that links CF(0) to CF(1). It either transmits conformational changes from CF(0) to CF(1) or is implicated in proton conduction.</text>
</comment>
<keyword evidence="2 8" id="KW-0813">Transport</keyword>
<evidence type="ECO:0000313" key="10">
    <source>
        <dbReference type="Proteomes" id="UP000250222"/>
    </source>
</evidence>
<evidence type="ECO:0000256" key="2">
    <source>
        <dbReference type="ARBA" id="ARBA00022448"/>
    </source>
</evidence>
<dbReference type="PROSITE" id="PS00389">
    <property type="entry name" value="ATPASE_DELTA"/>
    <property type="match status" value="1"/>
</dbReference>
<dbReference type="InterPro" id="IPR020781">
    <property type="entry name" value="ATPase_OSCP/d_CS"/>
</dbReference>
<protein>
    <recommendedName>
        <fullName evidence="8">ATP synthase subunit delta</fullName>
    </recommendedName>
    <alternativeName>
        <fullName evidence="8">ATP synthase F(1) sector subunit delta</fullName>
    </alternativeName>
    <alternativeName>
        <fullName evidence="8">F-type ATPase subunit delta</fullName>
        <shortName evidence="8">F-ATPase subunit delta</shortName>
    </alternativeName>
</protein>
<keyword evidence="3 8" id="KW-0375">Hydrogen ion transport</keyword>
<evidence type="ECO:0000256" key="8">
    <source>
        <dbReference type="HAMAP-Rule" id="MF_01416"/>
    </source>
</evidence>
<dbReference type="AlphaFoldDB" id="A0A2Y9A6D4"/>
<dbReference type="RefSeq" id="WP_110851756.1">
    <property type="nucleotide sequence ID" value="NZ_QKLZ01000003.1"/>
</dbReference>
<reference evidence="9 10" key="1">
    <citation type="submission" date="2016-10" db="EMBL/GenBank/DDBJ databases">
        <authorList>
            <person name="Cai Z."/>
        </authorList>
    </citation>
    <scope>NUCLEOTIDE SEQUENCE [LARGE SCALE GENOMIC DNA]</scope>
    <source>
        <strain evidence="9 10">CGMCC 1.10826</strain>
    </source>
</reference>
<dbReference type="NCBIfam" id="TIGR01145">
    <property type="entry name" value="ATP_synt_delta"/>
    <property type="match status" value="1"/>
</dbReference>
<organism evidence="9 10">
    <name type="scientific">Georgenia satyanarayanai</name>
    <dbReference type="NCBI Taxonomy" id="860221"/>
    <lineage>
        <taxon>Bacteria</taxon>
        <taxon>Bacillati</taxon>
        <taxon>Actinomycetota</taxon>
        <taxon>Actinomycetes</taxon>
        <taxon>Micrococcales</taxon>
        <taxon>Bogoriellaceae</taxon>
        <taxon>Georgenia</taxon>
    </lineage>
</organism>
<sequence length="271" mass="29008">MRASSQAALRAASERWEVALREAGERGRELGSQLFEVTDTLASSGSLRRALTDPARTGDAKARLVASLFDGKVAPEVVDLLAGMSRSRWSADEDLGAAVEELGTASVLASAQSRGALLEVEEELFRTERLLASDRELRAALANRDIAAERRVALIDSLIADRASAETRLIVRRLVTTPRAGSLASALRRVGELAAARRDRVVANVTAASPLTQAQEARLAEILQRAYGSAVQVNVGIDPQVLGGMRIQVGSEVIDGTTLTRLQDARRRFAG</sequence>
<dbReference type="GO" id="GO:0045259">
    <property type="term" value="C:proton-transporting ATP synthase complex"/>
    <property type="evidence" value="ECO:0007669"/>
    <property type="project" value="UniProtKB-KW"/>
</dbReference>
<keyword evidence="10" id="KW-1185">Reference proteome</keyword>
<gene>
    <name evidence="8" type="primary">atpH</name>
    <name evidence="9" type="ORF">SAMN05216184_10381</name>
</gene>
<evidence type="ECO:0000256" key="1">
    <source>
        <dbReference type="ARBA" id="ARBA00004370"/>
    </source>
</evidence>
<proteinExistence type="inferred from homology"/>
<evidence type="ECO:0000256" key="5">
    <source>
        <dbReference type="ARBA" id="ARBA00023136"/>
    </source>
</evidence>
<evidence type="ECO:0000256" key="6">
    <source>
        <dbReference type="ARBA" id="ARBA00023196"/>
    </source>
</evidence>
<dbReference type="NCBIfam" id="NF009967">
    <property type="entry name" value="PRK13430.1"/>
    <property type="match status" value="1"/>
</dbReference>
<keyword evidence="6 8" id="KW-0139">CF(1)</keyword>
<keyword evidence="8" id="KW-1003">Cell membrane</keyword>
<evidence type="ECO:0000256" key="3">
    <source>
        <dbReference type="ARBA" id="ARBA00022781"/>
    </source>
</evidence>
<dbReference type="PANTHER" id="PTHR11910">
    <property type="entry name" value="ATP SYNTHASE DELTA CHAIN"/>
    <property type="match status" value="1"/>
</dbReference>
<dbReference type="GO" id="GO:0005886">
    <property type="term" value="C:plasma membrane"/>
    <property type="evidence" value="ECO:0007669"/>
    <property type="project" value="UniProtKB-SubCell"/>
</dbReference>
<dbReference type="Proteomes" id="UP000250222">
    <property type="component" value="Unassembled WGS sequence"/>
</dbReference>
<keyword evidence="7 8" id="KW-0066">ATP synthesis</keyword>
<comment type="similarity">
    <text evidence="8">Belongs to the ATPase delta chain family.</text>
</comment>
<dbReference type="EMBL" id="UETB01000003">
    <property type="protein sequence ID" value="SSA39900.1"/>
    <property type="molecule type" value="Genomic_DNA"/>
</dbReference>
<keyword evidence="4 8" id="KW-0406">Ion transport</keyword>
<comment type="subcellular location">
    <subcellularLocation>
        <location evidence="8">Cell membrane</location>
        <topology evidence="8">Peripheral membrane protein</topology>
    </subcellularLocation>
    <subcellularLocation>
        <location evidence="1">Membrane</location>
    </subcellularLocation>
</comment>
<keyword evidence="5 8" id="KW-0472">Membrane</keyword>
<evidence type="ECO:0000256" key="7">
    <source>
        <dbReference type="ARBA" id="ARBA00023310"/>
    </source>
</evidence>
<dbReference type="GO" id="GO:0046933">
    <property type="term" value="F:proton-transporting ATP synthase activity, rotational mechanism"/>
    <property type="evidence" value="ECO:0007669"/>
    <property type="project" value="UniProtKB-UniRule"/>
</dbReference>
<dbReference type="OrthoDB" id="5242917at2"/>
<name>A0A2Y9A6D4_9MICO</name>
<dbReference type="PRINTS" id="PR00125">
    <property type="entry name" value="ATPASEDELTA"/>
</dbReference>
<comment type="function">
    <text evidence="8">F(1)F(0) ATP synthase produces ATP from ADP in the presence of a proton or sodium gradient. F-type ATPases consist of two structural domains, F(1) containing the extramembraneous catalytic core and F(0) containing the membrane proton channel, linked together by a central stalk and a peripheral stalk. During catalysis, ATP synthesis in the catalytic domain of F(1) is coupled via a rotary mechanism of the central stalk subunits to proton translocation.</text>
</comment>
<dbReference type="Pfam" id="PF00213">
    <property type="entry name" value="OSCP"/>
    <property type="match status" value="1"/>
</dbReference>
<evidence type="ECO:0000313" key="9">
    <source>
        <dbReference type="EMBL" id="SSA39900.1"/>
    </source>
</evidence>
<dbReference type="InterPro" id="IPR026015">
    <property type="entry name" value="ATP_synth_OSCP/delta_N_sf"/>
</dbReference>
<dbReference type="Gene3D" id="1.10.520.20">
    <property type="entry name" value="N-terminal domain of the delta subunit of the F1F0-ATP synthase"/>
    <property type="match status" value="1"/>
</dbReference>
<dbReference type="HAMAP" id="MF_01416">
    <property type="entry name" value="ATP_synth_delta_bact"/>
    <property type="match status" value="1"/>
</dbReference>
<dbReference type="InterPro" id="IPR000711">
    <property type="entry name" value="ATPase_OSCP/dsu"/>
</dbReference>
<evidence type="ECO:0000256" key="4">
    <source>
        <dbReference type="ARBA" id="ARBA00023065"/>
    </source>
</evidence>